<reference evidence="9" key="1">
    <citation type="journal article" date="2013" name="Nat. Genet.">
        <title>The draft genomes of soft-shell turtle and green sea turtle yield insights into the development and evolution of the turtle-specific body plan.</title>
        <authorList>
            <person name="Wang Z."/>
            <person name="Pascual-Anaya J."/>
            <person name="Zadissa A."/>
            <person name="Li W."/>
            <person name="Niimura Y."/>
            <person name="Huang Z."/>
            <person name="Li C."/>
            <person name="White S."/>
            <person name="Xiong Z."/>
            <person name="Fang D."/>
            <person name="Wang B."/>
            <person name="Ming Y."/>
            <person name="Chen Y."/>
            <person name="Zheng Y."/>
            <person name="Kuraku S."/>
            <person name="Pignatelli M."/>
            <person name="Herrero J."/>
            <person name="Beal K."/>
            <person name="Nozawa M."/>
            <person name="Li Q."/>
            <person name="Wang J."/>
            <person name="Zhang H."/>
            <person name="Yu L."/>
            <person name="Shigenobu S."/>
            <person name="Wang J."/>
            <person name="Liu J."/>
            <person name="Flicek P."/>
            <person name="Searle S."/>
            <person name="Wang J."/>
            <person name="Kuratani S."/>
            <person name="Yin Y."/>
            <person name="Aken B."/>
            <person name="Zhang G."/>
            <person name="Irie N."/>
        </authorList>
    </citation>
    <scope>NUCLEOTIDE SEQUENCE [LARGE SCALE GENOMIC DNA]</scope>
</reference>
<dbReference type="PANTHER" id="PTHR15240">
    <property type="entry name" value="CAVIN"/>
    <property type="match status" value="1"/>
</dbReference>
<dbReference type="InterPro" id="IPR026752">
    <property type="entry name" value="Cavin_fam"/>
</dbReference>
<name>M7C7I4_CHEMY</name>
<evidence type="ECO:0000313" key="8">
    <source>
        <dbReference type="EMBL" id="EMP40508.1"/>
    </source>
</evidence>
<feature type="region of interest" description="Disordered" evidence="7">
    <location>
        <begin position="270"/>
        <end position="292"/>
    </location>
</feature>
<comment type="subcellular location">
    <subcellularLocation>
        <location evidence="2">Cytoplasm</location>
    </subcellularLocation>
    <subcellularLocation>
        <location evidence="1">Membrane</location>
        <location evidence="1">Caveola</location>
    </subcellularLocation>
</comment>
<dbReference type="Proteomes" id="UP000031443">
    <property type="component" value="Unassembled WGS sequence"/>
</dbReference>
<evidence type="ECO:0000256" key="1">
    <source>
        <dbReference type="ARBA" id="ARBA00004345"/>
    </source>
</evidence>
<dbReference type="AlphaFoldDB" id="M7C7I4"/>
<feature type="coiled-coil region" evidence="6">
    <location>
        <begin position="104"/>
        <end position="131"/>
    </location>
</feature>
<organism evidence="8 9">
    <name type="scientific">Chelonia mydas</name>
    <name type="common">Green sea-turtle</name>
    <name type="synonym">Chelonia agassizi</name>
    <dbReference type="NCBI Taxonomy" id="8469"/>
    <lineage>
        <taxon>Eukaryota</taxon>
        <taxon>Metazoa</taxon>
        <taxon>Chordata</taxon>
        <taxon>Craniata</taxon>
        <taxon>Vertebrata</taxon>
        <taxon>Euteleostomi</taxon>
        <taxon>Archelosauria</taxon>
        <taxon>Testudinata</taxon>
        <taxon>Testudines</taxon>
        <taxon>Cryptodira</taxon>
        <taxon>Durocryptodira</taxon>
        <taxon>Americhelydia</taxon>
        <taxon>Chelonioidea</taxon>
        <taxon>Cheloniidae</taxon>
        <taxon>Chelonia</taxon>
    </lineage>
</organism>
<keyword evidence="9" id="KW-1185">Reference proteome</keyword>
<evidence type="ECO:0000256" key="5">
    <source>
        <dbReference type="ARBA" id="ARBA00023136"/>
    </source>
</evidence>
<gene>
    <name evidence="8" type="ORF">UY3_02246</name>
</gene>
<dbReference type="STRING" id="8469.M7C7I4"/>
<evidence type="ECO:0000256" key="6">
    <source>
        <dbReference type="SAM" id="Coils"/>
    </source>
</evidence>
<evidence type="ECO:0000256" key="7">
    <source>
        <dbReference type="SAM" id="MobiDB-lite"/>
    </source>
</evidence>
<evidence type="ECO:0000256" key="4">
    <source>
        <dbReference type="ARBA" id="ARBA00022490"/>
    </source>
</evidence>
<keyword evidence="5" id="KW-0472">Membrane</keyword>
<protein>
    <submittedName>
        <fullName evidence="8">Polymerase I and transcript release factor</fullName>
    </submittedName>
</protein>
<evidence type="ECO:0000256" key="2">
    <source>
        <dbReference type="ARBA" id="ARBA00004496"/>
    </source>
</evidence>
<keyword evidence="6" id="KW-0175">Coiled coil</keyword>
<dbReference type="GO" id="GO:0005901">
    <property type="term" value="C:caveola"/>
    <property type="evidence" value="ECO:0007669"/>
    <property type="project" value="UniProtKB-SubCell"/>
</dbReference>
<dbReference type="GO" id="GO:0005737">
    <property type="term" value="C:cytoplasm"/>
    <property type="evidence" value="ECO:0007669"/>
    <property type="project" value="UniProtKB-SubCell"/>
</dbReference>
<comment type="similarity">
    <text evidence="3">Belongs to the CAVIN family.</text>
</comment>
<accession>M7C7I4</accession>
<dbReference type="Pfam" id="PF15237">
    <property type="entry name" value="PTRF_SDPR"/>
    <property type="match status" value="1"/>
</dbReference>
<dbReference type="GO" id="GO:0042134">
    <property type="term" value="F:rRNA primary transcript binding"/>
    <property type="evidence" value="ECO:0007669"/>
    <property type="project" value="TreeGrafter"/>
</dbReference>
<proteinExistence type="inferred from homology"/>
<dbReference type="eggNOG" id="ENOG502QV3D">
    <property type="taxonomic scope" value="Eukaryota"/>
</dbReference>
<dbReference type="GO" id="GO:0006363">
    <property type="term" value="P:termination of RNA polymerase I transcription"/>
    <property type="evidence" value="ECO:0007669"/>
    <property type="project" value="TreeGrafter"/>
</dbReference>
<dbReference type="GO" id="GO:0006361">
    <property type="term" value="P:transcription initiation at RNA polymerase I promoter"/>
    <property type="evidence" value="ECO:0007669"/>
    <property type="project" value="TreeGrafter"/>
</dbReference>
<feature type="region of interest" description="Disordered" evidence="7">
    <location>
        <begin position="1"/>
        <end position="28"/>
    </location>
</feature>
<evidence type="ECO:0000256" key="3">
    <source>
        <dbReference type="ARBA" id="ARBA00008836"/>
    </source>
</evidence>
<keyword evidence="4" id="KW-0963">Cytoplasm</keyword>
<sequence length="292" mass="32095">MADTPLQIIEQPAPSETSEEQAAEEPIKSDQINGVMVLTLLDKIIGAVDQIQLTQTQLEERQQEMDSAVASIQGELTKLTKAHTTTSNTVNKMLEKVRKVSVNVKTVRQNLEKQAGQIKKLEVNEAELLKRRNFKVMIYQVNIATMPRAVKTPCPSVLRLREPPWWGCSQVDGKDAVDLTPLARGGGIPTATEKPFPSLSAVSALWGYAGRAPVLDLHLCRLHGLRSGRSPRCHYSCGLLPRGGSYLVRKVSSTSLRFSVNADLNVTPPSVLTPPEHLPLSAKEKRVSKKPL</sequence>
<dbReference type="PANTHER" id="PTHR15240:SF3">
    <property type="entry name" value="CAVEOLAE-ASSOCIATED PROTEIN 1"/>
    <property type="match status" value="1"/>
</dbReference>
<evidence type="ECO:0000313" key="9">
    <source>
        <dbReference type="Proteomes" id="UP000031443"/>
    </source>
</evidence>
<dbReference type="EMBL" id="KB509732">
    <property type="protein sequence ID" value="EMP40508.1"/>
    <property type="molecule type" value="Genomic_DNA"/>
</dbReference>